<dbReference type="Pfam" id="PF01007">
    <property type="entry name" value="IRK"/>
    <property type="match status" value="1"/>
</dbReference>
<dbReference type="FunFam" id="1.10.287.70:FF:000019">
    <property type="entry name" value="G protein-activated inward rectifier potassium channel 1"/>
    <property type="match status" value="1"/>
</dbReference>
<keyword evidence="9 12" id="KW-0472">Membrane</keyword>
<dbReference type="OMA" id="NAVICKL"/>
<dbReference type="GO" id="GO:0034765">
    <property type="term" value="P:regulation of monoatomic ion transmembrane transport"/>
    <property type="evidence" value="ECO:0007669"/>
    <property type="project" value="TreeGrafter"/>
</dbReference>
<dbReference type="GO" id="GO:0005886">
    <property type="term" value="C:plasma membrane"/>
    <property type="evidence" value="ECO:0007669"/>
    <property type="project" value="TreeGrafter"/>
</dbReference>
<keyword evidence="7 12" id="KW-1133">Transmembrane helix</keyword>
<dbReference type="GO" id="GO:0005242">
    <property type="term" value="F:inward rectifier potassium channel activity"/>
    <property type="evidence" value="ECO:0007669"/>
    <property type="project" value="InterPro"/>
</dbReference>
<evidence type="ECO:0000256" key="10">
    <source>
        <dbReference type="ARBA" id="ARBA00023303"/>
    </source>
</evidence>
<evidence type="ECO:0000256" key="11">
    <source>
        <dbReference type="RuleBase" id="RU003822"/>
    </source>
</evidence>
<proteinExistence type="inferred from homology"/>
<evidence type="ECO:0000256" key="2">
    <source>
        <dbReference type="ARBA" id="ARBA00022448"/>
    </source>
</evidence>
<dbReference type="Proteomes" id="UP000198287">
    <property type="component" value="Unassembled WGS sequence"/>
</dbReference>
<evidence type="ECO:0000259" key="14">
    <source>
        <dbReference type="Pfam" id="PF17655"/>
    </source>
</evidence>
<dbReference type="InterPro" id="IPR016449">
    <property type="entry name" value="K_chnl_inward-rec_Kir"/>
</dbReference>
<evidence type="ECO:0000259" key="13">
    <source>
        <dbReference type="Pfam" id="PF01007"/>
    </source>
</evidence>
<keyword evidence="5 11" id="KW-0851">Voltage-gated channel</keyword>
<keyword evidence="4 11" id="KW-0812">Transmembrane</keyword>
<keyword evidence="10 11" id="KW-0407">Ion channel</keyword>
<dbReference type="OrthoDB" id="273257at2759"/>
<evidence type="ECO:0000256" key="12">
    <source>
        <dbReference type="SAM" id="Phobius"/>
    </source>
</evidence>
<evidence type="ECO:0000256" key="1">
    <source>
        <dbReference type="ARBA" id="ARBA00004141"/>
    </source>
</evidence>
<dbReference type="Gene3D" id="1.10.287.70">
    <property type="match status" value="1"/>
</dbReference>
<keyword evidence="8 11" id="KW-0406">Ion transport</keyword>
<comment type="subcellular location">
    <subcellularLocation>
        <location evidence="1 11">Membrane</location>
        <topology evidence="1 11">Multi-pass membrane protein</topology>
    </subcellularLocation>
</comment>
<dbReference type="PANTHER" id="PTHR11767:SF102">
    <property type="entry name" value="INWARDLY RECTIFYING POTASSIUM CHANNEL 1, ISOFORM F"/>
    <property type="match status" value="1"/>
</dbReference>
<accession>A0A226CZN3</accession>
<reference evidence="15 16" key="1">
    <citation type="submission" date="2015-12" db="EMBL/GenBank/DDBJ databases">
        <title>The genome of Folsomia candida.</title>
        <authorList>
            <person name="Faddeeva A."/>
            <person name="Derks M.F."/>
            <person name="Anvar Y."/>
            <person name="Smit S."/>
            <person name="Van Straalen N."/>
            <person name="Roelofs D."/>
        </authorList>
    </citation>
    <scope>NUCLEOTIDE SEQUENCE [LARGE SCALE GENOMIC DNA]</scope>
    <source>
        <strain evidence="15 16">VU population</strain>
        <tissue evidence="15">Whole body</tissue>
    </source>
</reference>
<evidence type="ECO:0000313" key="15">
    <source>
        <dbReference type="EMBL" id="OXA38008.1"/>
    </source>
</evidence>
<feature type="domain" description="Potassium channel inwardly rectifying transmembrane" evidence="13">
    <location>
        <begin position="63"/>
        <end position="206"/>
    </location>
</feature>
<comment type="similarity">
    <text evidence="11">Belongs to the inward rectifier-type potassium channel (TC 1.A.2.1) family.</text>
</comment>
<gene>
    <name evidence="15" type="ORF">Fcan01_27190</name>
</gene>
<evidence type="ECO:0000256" key="5">
    <source>
        <dbReference type="ARBA" id="ARBA00022882"/>
    </source>
</evidence>
<sequence length="348" mass="39706">MRWTWFKDSAERSVLVPSDAGMRDPSYDSFNDDLSAASHQSLFGFLRRRKVLPQSNTNVRALNKDGTRAFSPVNIHQHRRKFTADIFTTLLELKWRWIFVSCFITYFGSWLFFAALWYLIVFLHGDLDPAVTTLPENEHTPCVTGVIGFASVFLFSVETQHTIGYGAHYVTEECGLGVLLLCFQSIVGVILEGLVVGLVFLKISRPKKRSETLAFSRNAVICHRDGKRYFMFRVADTRTSHLLEAHVRAQVVWKRFTQEGELVTHSQEEITVQGDGEKGDKILLFWPTTVVHEIDKDSPLDPLQPKDFQMENNASFEIVVVLEGVLETTGLMTQARTSYSPHEARIHY</sequence>
<evidence type="ECO:0000256" key="7">
    <source>
        <dbReference type="ARBA" id="ARBA00022989"/>
    </source>
</evidence>
<name>A0A226CZN3_FOLCA</name>
<dbReference type="Gene3D" id="2.60.40.1400">
    <property type="entry name" value="G protein-activated inward rectifier potassium channel 1"/>
    <property type="match status" value="1"/>
</dbReference>
<dbReference type="SUPFAM" id="SSF81296">
    <property type="entry name" value="E set domains"/>
    <property type="match status" value="1"/>
</dbReference>
<evidence type="ECO:0000256" key="6">
    <source>
        <dbReference type="ARBA" id="ARBA00022958"/>
    </source>
</evidence>
<dbReference type="Pfam" id="PF17655">
    <property type="entry name" value="IRK_C"/>
    <property type="match status" value="1"/>
</dbReference>
<evidence type="ECO:0000256" key="4">
    <source>
        <dbReference type="ARBA" id="ARBA00022692"/>
    </source>
</evidence>
<evidence type="ECO:0000256" key="8">
    <source>
        <dbReference type="ARBA" id="ARBA00023065"/>
    </source>
</evidence>
<dbReference type="PRINTS" id="PR01320">
    <property type="entry name" value="KIRCHANNEL"/>
</dbReference>
<evidence type="ECO:0000256" key="9">
    <source>
        <dbReference type="ARBA" id="ARBA00023136"/>
    </source>
</evidence>
<comment type="caution">
    <text evidence="15">The sequence shown here is derived from an EMBL/GenBank/DDBJ whole genome shotgun (WGS) entry which is preliminary data.</text>
</comment>
<dbReference type="GO" id="GO:0034702">
    <property type="term" value="C:monoatomic ion channel complex"/>
    <property type="evidence" value="ECO:0007669"/>
    <property type="project" value="UniProtKB-KW"/>
</dbReference>
<dbReference type="InterPro" id="IPR041647">
    <property type="entry name" value="IRK_C"/>
</dbReference>
<keyword evidence="2 11" id="KW-0813">Transport</keyword>
<feature type="transmembrane region" description="Helical" evidence="12">
    <location>
        <begin position="178"/>
        <end position="201"/>
    </location>
</feature>
<keyword evidence="3 11" id="KW-0633">Potassium transport</keyword>
<dbReference type="InterPro" id="IPR040445">
    <property type="entry name" value="Kir_TM"/>
</dbReference>
<dbReference type="EMBL" id="LNIX01000049">
    <property type="protein sequence ID" value="OXA38008.1"/>
    <property type="molecule type" value="Genomic_DNA"/>
</dbReference>
<keyword evidence="6 11" id="KW-0630">Potassium</keyword>
<dbReference type="SUPFAM" id="SSF81324">
    <property type="entry name" value="Voltage-gated potassium channels"/>
    <property type="match status" value="1"/>
</dbReference>
<organism evidence="15 16">
    <name type="scientific">Folsomia candida</name>
    <name type="common">Springtail</name>
    <dbReference type="NCBI Taxonomy" id="158441"/>
    <lineage>
        <taxon>Eukaryota</taxon>
        <taxon>Metazoa</taxon>
        <taxon>Ecdysozoa</taxon>
        <taxon>Arthropoda</taxon>
        <taxon>Hexapoda</taxon>
        <taxon>Collembola</taxon>
        <taxon>Entomobryomorpha</taxon>
        <taxon>Isotomoidea</taxon>
        <taxon>Isotomidae</taxon>
        <taxon>Proisotominae</taxon>
        <taxon>Folsomia</taxon>
    </lineage>
</organism>
<dbReference type="GO" id="GO:1990573">
    <property type="term" value="P:potassium ion import across plasma membrane"/>
    <property type="evidence" value="ECO:0007669"/>
    <property type="project" value="TreeGrafter"/>
</dbReference>
<protein>
    <submittedName>
        <fullName evidence="15">Inward rectifier potassium channel 2</fullName>
    </submittedName>
</protein>
<dbReference type="PANTHER" id="PTHR11767">
    <property type="entry name" value="INWARD RECTIFIER POTASSIUM CHANNEL"/>
    <property type="match status" value="1"/>
</dbReference>
<feature type="transmembrane region" description="Helical" evidence="12">
    <location>
        <begin position="97"/>
        <end position="120"/>
    </location>
</feature>
<dbReference type="InterPro" id="IPR014756">
    <property type="entry name" value="Ig_E-set"/>
</dbReference>
<dbReference type="InterPro" id="IPR013518">
    <property type="entry name" value="K_chnl_inward-rec_Kir_cyto"/>
</dbReference>
<dbReference type="AlphaFoldDB" id="A0A226CZN3"/>
<evidence type="ECO:0000313" key="16">
    <source>
        <dbReference type="Proteomes" id="UP000198287"/>
    </source>
</evidence>
<evidence type="ECO:0000256" key="3">
    <source>
        <dbReference type="ARBA" id="ARBA00022538"/>
    </source>
</evidence>
<feature type="domain" description="Inward rectifier potassium channel C-terminal" evidence="14">
    <location>
        <begin position="213"/>
        <end position="343"/>
    </location>
</feature>
<keyword evidence="16" id="KW-1185">Reference proteome</keyword>